<name>A0A2U1J6E3_SMIAN</name>
<dbReference type="EMBL" id="MBFU01000323">
    <property type="protein sequence ID" value="PWA00624.1"/>
    <property type="molecule type" value="Genomic_DNA"/>
</dbReference>
<evidence type="ECO:0000256" key="3">
    <source>
        <dbReference type="ARBA" id="ARBA00022737"/>
    </source>
</evidence>
<dbReference type="SMART" id="SM00355">
    <property type="entry name" value="ZnF_C2H2"/>
    <property type="match status" value="2"/>
</dbReference>
<gene>
    <name evidence="10" type="ORF">BB558_003326</name>
</gene>
<proteinExistence type="predicted"/>
<evidence type="ECO:0000256" key="1">
    <source>
        <dbReference type="ARBA" id="ARBA00004123"/>
    </source>
</evidence>
<dbReference type="FunFam" id="3.30.160.60:FF:000446">
    <property type="entry name" value="Zinc finger protein"/>
    <property type="match status" value="1"/>
</dbReference>
<evidence type="ECO:0000313" key="11">
    <source>
        <dbReference type="Proteomes" id="UP000245591"/>
    </source>
</evidence>
<dbReference type="GO" id="GO:0010468">
    <property type="term" value="P:regulation of gene expression"/>
    <property type="evidence" value="ECO:0007669"/>
    <property type="project" value="TreeGrafter"/>
</dbReference>
<keyword evidence="6" id="KW-0539">Nucleus</keyword>
<dbReference type="InterPro" id="IPR013087">
    <property type="entry name" value="Znf_C2H2_type"/>
</dbReference>
<dbReference type="AlphaFoldDB" id="A0A2U1J6E3"/>
<dbReference type="InterPro" id="IPR036236">
    <property type="entry name" value="Znf_C2H2_sf"/>
</dbReference>
<dbReference type="SUPFAM" id="SSF57667">
    <property type="entry name" value="beta-beta-alpha zinc fingers"/>
    <property type="match status" value="1"/>
</dbReference>
<feature type="compositionally biased region" description="Low complexity" evidence="8">
    <location>
        <begin position="465"/>
        <end position="485"/>
    </location>
</feature>
<dbReference type="PROSITE" id="PS50157">
    <property type="entry name" value="ZINC_FINGER_C2H2_2"/>
    <property type="match status" value="2"/>
</dbReference>
<dbReference type="InterPro" id="IPR050331">
    <property type="entry name" value="Zinc_finger"/>
</dbReference>
<dbReference type="Proteomes" id="UP000245591">
    <property type="component" value="Unassembled WGS sequence"/>
</dbReference>
<accession>A0A2U1J6E3</accession>
<dbReference type="GO" id="GO:0005634">
    <property type="term" value="C:nucleus"/>
    <property type="evidence" value="ECO:0007669"/>
    <property type="project" value="UniProtKB-SubCell"/>
</dbReference>
<evidence type="ECO:0000256" key="4">
    <source>
        <dbReference type="ARBA" id="ARBA00022771"/>
    </source>
</evidence>
<dbReference type="Gene3D" id="3.30.160.60">
    <property type="entry name" value="Classic Zinc Finger"/>
    <property type="match status" value="2"/>
</dbReference>
<evidence type="ECO:0000259" key="9">
    <source>
        <dbReference type="PROSITE" id="PS50157"/>
    </source>
</evidence>
<protein>
    <recommendedName>
        <fullName evidence="9">C2H2-type domain-containing protein</fullName>
    </recommendedName>
</protein>
<feature type="region of interest" description="Disordered" evidence="8">
    <location>
        <begin position="430"/>
        <end position="488"/>
    </location>
</feature>
<evidence type="ECO:0000313" key="10">
    <source>
        <dbReference type="EMBL" id="PWA00624.1"/>
    </source>
</evidence>
<dbReference type="PANTHER" id="PTHR16515">
    <property type="entry name" value="PR DOMAIN ZINC FINGER PROTEIN"/>
    <property type="match status" value="1"/>
</dbReference>
<dbReference type="PROSITE" id="PS00028">
    <property type="entry name" value="ZINC_FINGER_C2H2_1"/>
    <property type="match status" value="2"/>
</dbReference>
<sequence>MLCVPFTGTTKTHKPGSLENNPSDIISDYKSISSFENSVTDITNLSNGLSPSHQVGTTSYLFSTCQNPNTDNLFIHNQVNLPPHLTSNTFKTNNPLPNSTVSLDSSILHSSAKYHTNAPVFTAAPNFYDSKNFNSSYPSINSILSLENAIPCSVDSFDTLEITDFSSLLHFPSSPVNTPSTSVSHNLFSCDSRTLVNPTKLSDSHLPVSAINRPAFEISCGDFPVMSSEASAPLKTQNNYEHLYQNSDFGSSFSDQTPGSFLHRKAGAMSPIQECENLLFPDRNVSSFGCISEFLFDADLSSTLLANYNNSTPATANQSSTLLGTSDIDLTYTPLEELDLFANPSVLENQEDLDLFSIPNLNSFDDIFSLLKFLPSTDQNENLYHKQRPVDFHDSFTSVPSSLDSLCVVASSLSTSHQFTSDVSFDGSNNNVSSHPLSPNSAIPPNAPLLSSFPQNKRKADDVLESGSESKPSKKPASANPSSSKRFQCSVCPRSFDRRYNLTSHMSTHPQFKHLAKKFGCPVCKKTFTRKHDMQRHSQTHQMI</sequence>
<evidence type="ECO:0000256" key="6">
    <source>
        <dbReference type="ARBA" id="ARBA00023242"/>
    </source>
</evidence>
<keyword evidence="11" id="KW-1185">Reference proteome</keyword>
<keyword evidence="2" id="KW-0479">Metal-binding</keyword>
<feature type="compositionally biased region" description="Polar residues" evidence="8">
    <location>
        <begin position="430"/>
        <end position="443"/>
    </location>
</feature>
<keyword evidence="3" id="KW-0677">Repeat</keyword>
<comment type="caution">
    <text evidence="10">The sequence shown here is derived from an EMBL/GenBank/DDBJ whole genome shotgun (WGS) entry which is preliminary data.</text>
</comment>
<organism evidence="10 11">
    <name type="scientific">Smittium angustum</name>
    <dbReference type="NCBI Taxonomy" id="133377"/>
    <lineage>
        <taxon>Eukaryota</taxon>
        <taxon>Fungi</taxon>
        <taxon>Fungi incertae sedis</taxon>
        <taxon>Zoopagomycota</taxon>
        <taxon>Kickxellomycotina</taxon>
        <taxon>Harpellomycetes</taxon>
        <taxon>Harpellales</taxon>
        <taxon>Legeriomycetaceae</taxon>
        <taxon>Smittium</taxon>
    </lineage>
</organism>
<reference evidence="10 11" key="1">
    <citation type="journal article" date="2018" name="MBio">
        <title>Comparative Genomics Reveals the Core Gene Toolbox for the Fungus-Insect Symbiosis.</title>
        <authorList>
            <person name="Wang Y."/>
            <person name="Stata M."/>
            <person name="Wang W."/>
            <person name="Stajich J.E."/>
            <person name="White M.M."/>
            <person name="Moncalvo J.M."/>
        </authorList>
    </citation>
    <scope>NUCLEOTIDE SEQUENCE [LARGE SCALE GENOMIC DNA]</scope>
    <source>
        <strain evidence="10 11">AUS-126-30</strain>
    </source>
</reference>
<dbReference type="PANTHER" id="PTHR16515:SF49">
    <property type="entry name" value="GASTRULA ZINC FINGER PROTEIN XLCGF49.1-LIKE-RELATED"/>
    <property type="match status" value="1"/>
</dbReference>
<feature type="domain" description="C2H2-type" evidence="9">
    <location>
        <begin position="487"/>
        <end position="514"/>
    </location>
</feature>
<evidence type="ECO:0000256" key="7">
    <source>
        <dbReference type="PROSITE-ProRule" id="PRU00042"/>
    </source>
</evidence>
<evidence type="ECO:0000256" key="5">
    <source>
        <dbReference type="ARBA" id="ARBA00022833"/>
    </source>
</evidence>
<keyword evidence="4 7" id="KW-0863">Zinc-finger</keyword>
<keyword evidence="5" id="KW-0862">Zinc</keyword>
<evidence type="ECO:0000256" key="2">
    <source>
        <dbReference type="ARBA" id="ARBA00022723"/>
    </source>
</evidence>
<dbReference type="GO" id="GO:0008270">
    <property type="term" value="F:zinc ion binding"/>
    <property type="evidence" value="ECO:0007669"/>
    <property type="project" value="UniProtKB-KW"/>
</dbReference>
<evidence type="ECO:0000256" key="8">
    <source>
        <dbReference type="SAM" id="MobiDB-lite"/>
    </source>
</evidence>
<feature type="domain" description="C2H2-type" evidence="9">
    <location>
        <begin position="519"/>
        <end position="544"/>
    </location>
</feature>
<dbReference type="Pfam" id="PF00096">
    <property type="entry name" value="zf-C2H2"/>
    <property type="match status" value="2"/>
</dbReference>
<comment type="subcellular location">
    <subcellularLocation>
        <location evidence="1">Nucleus</location>
    </subcellularLocation>
</comment>